<proteinExistence type="predicted"/>
<keyword evidence="3" id="KW-1185">Reference proteome</keyword>
<dbReference type="Pfam" id="PF13560">
    <property type="entry name" value="HTH_31"/>
    <property type="match status" value="1"/>
</dbReference>
<feature type="domain" description="HTH cro/C1-type" evidence="1">
    <location>
        <begin position="20"/>
        <end position="74"/>
    </location>
</feature>
<protein>
    <submittedName>
        <fullName evidence="2">Helix-turn-helix transcriptional regulator</fullName>
    </submittedName>
</protein>
<dbReference type="SMART" id="SM00530">
    <property type="entry name" value="HTH_XRE"/>
    <property type="match status" value="1"/>
</dbReference>
<dbReference type="Proteomes" id="UP001285352">
    <property type="component" value="Unassembled WGS sequence"/>
</dbReference>
<sequence>MSKEVQPRTPFVRKRLGERLRDLRDQVPMTSAAIAERLGIKQGTVSKIETGRQAIRPAYVEVMCQAYGVSEKETRELVQWAKETGIANPLEEYSDVANADTLDYAQVEGSCEELWAHGTGQPFGPFQSPDFIRAIRKAAQPDSTPEDLDRYVELRQVRFENLKGKPVHVVIDEAMLHRTVGGSATMKGLCRHLQGIIEMPLKKIQIVPLNAGAYAAQVAGFRIALRIPPEPKVDLIHIEHEMVALYLNSDDHLKRYKAMFDQMVNPAHGLALSPEDSWNLLDRLAKNL</sequence>
<reference evidence="2 3" key="2">
    <citation type="submission" date="2023-11" db="EMBL/GenBank/DDBJ databases">
        <authorList>
            <person name="Lara A.C."/>
            <person name="Chronakova A."/>
        </authorList>
    </citation>
    <scope>NUCLEOTIDE SEQUENCE [LARGE SCALE GENOMIC DNA]</scope>
    <source>
        <strain evidence="2 3">BCCO 10_0061</strain>
    </source>
</reference>
<organism evidence="2 3">
    <name type="scientific">Lentzea sokolovensis</name>
    <dbReference type="NCBI Taxonomy" id="3095429"/>
    <lineage>
        <taxon>Bacteria</taxon>
        <taxon>Bacillati</taxon>
        <taxon>Actinomycetota</taxon>
        <taxon>Actinomycetes</taxon>
        <taxon>Pseudonocardiales</taxon>
        <taxon>Pseudonocardiaceae</taxon>
        <taxon>Lentzea</taxon>
    </lineage>
</organism>
<evidence type="ECO:0000313" key="3">
    <source>
        <dbReference type="Proteomes" id="UP001285352"/>
    </source>
</evidence>
<dbReference type="Pfam" id="PF19054">
    <property type="entry name" value="DUF5753"/>
    <property type="match status" value="1"/>
</dbReference>
<dbReference type="Gene3D" id="1.10.260.40">
    <property type="entry name" value="lambda repressor-like DNA-binding domains"/>
    <property type="match status" value="1"/>
</dbReference>
<dbReference type="InterPro" id="IPR001387">
    <property type="entry name" value="Cro/C1-type_HTH"/>
</dbReference>
<evidence type="ECO:0000313" key="2">
    <source>
        <dbReference type="EMBL" id="MDX8143258.1"/>
    </source>
</evidence>
<dbReference type="InterPro" id="IPR010982">
    <property type="entry name" value="Lambda_DNA-bd_dom_sf"/>
</dbReference>
<gene>
    <name evidence="2" type="ORF">SK854_14110</name>
</gene>
<evidence type="ECO:0000259" key="1">
    <source>
        <dbReference type="PROSITE" id="PS50943"/>
    </source>
</evidence>
<dbReference type="PROSITE" id="PS50943">
    <property type="entry name" value="HTH_CROC1"/>
    <property type="match status" value="1"/>
</dbReference>
<reference evidence="2 3" key="1">
    <citation type="submission" date="2023-11" db="EMBL/GenBank/DDBJ databases">
        <title>Lentzea sokolovensis, sp. nov., Lentzea kristufkii, sp. nov., and Lentzea miocenensis, sp. nov., rare actinobacteria from Sokolov Coal Basin, Miocene lacustrine sediment, Czech Republic.</title>
        <authorList>
            <person name="Lara A."/>
            <person name="Kotroba L."/>
            <person name="Nouioui I."/>
            <person name="Neumann-Schaal M."/>
            <person name="Mast Y."/>
            <person name="Chronakova A."/>
        </authorList>
    </citation>
    <scope>NUCLEOTIDE SEQUENCE [LARGE SCALE GENOMIC DNA]</scope>
    <source>
        <strain evidence="2 3">BCCO 10_0061</strain>
    </source>
</reference>
<dbReference type="RefSeq" id="WP_319975523.1">
    <property type="nucleotide sequence ID" value="NZ_JAXAVU010000007.1"/>
</dbReference>
<dbReference type="CDD" id="cd00093">
    <property type="entry name" value="HTH_XRE"/>
    <property type="match status" value="1"/>
</dbReference>
<dbReference type="EMBL" id="JAXAVU010000007">
    <property type="protein sequence ID" value="MDX8143258.1"/>
    <property type="molecule type" value="Genomic_DNA"/>
</dbReference>
<dbReference type="SUPFAM" id="SSF47413">
    <property type="entry name" value="lambda repressor-like DNA-binding domains"/>
    <property type="match status" value="1"/>
</dbReference>
<accession>A0ABU4UUS2</accession>
<comment type="caution">
    <text evidence="2">The sequence shown here is derived from an EMBL/GenBank/DDBJ whole genome shotgun (WGS) entry which is preliminary data.</text>
</comment>
<name>A0ABU4UUS2_9PSEU</name>
<dbReference type="InterPro" id="IPR043917">
    <property type="entry name" value="DUF5753"/>
</dbReference>